<name>A0A3P3Y3B1_PLABS</name>
<evidence type="ECO:0000313" key="11">
    <source>
        <dbReference type="EMBL" id="SPQ94666.1"/>
    </source>
</evidence>
<dbReference type="EMBL" id="OVEO01000003">
    <property type="protein sequence ID" value="SPQ94666.1"/>
    <property type="molecule type" value="Genomic_DNA"/>
</dbReference>
<dbReference type="InterPro" id="IPR001002">
    <property type="entry name" value="Chitin-bd_1"/>
</dbReference>
<keyword evidence="5" id="KW-0119">Carbohydrate metabolism</keyword>
<dbReference type="CDD" id="cd10917">
    <property type="entry name" value="CE4_NodB_like_6s_7s"/>
    <property type="match status" value="1"/>
</dbReference>
<dbReference type="SUPFAM" id="SSF88713">
    <property type="entry name" value="Glycoside hydrolase/deacetylase"/>
    <property type="match status" value="1"/>
</dbReference>
<dbReference type="Pfam" id="PF00187">
    <property type="entry name" value="Chitin_bind_1"/>
    <property type="match status" value="1"/>
</dbReference>
<dbReference type="PROSITE" id="PS50941">
    <property type="entry name" value="CHIT_BIND_I_2"/>
    <property type="match status" value="1"/>
</dbReference>
<dbReference type="Pfam" id="PF01522">
    <property type="entry name" value="Polysacc_deac_1"/>
    <property type="match status" value="1"/>
</dbReference>
<dbReference type="CDD" id="cd00035">
    <property type="entry name" value="ChtBD1"/>
    <property type="match status" value="1"/>
</dbReference>
<dbReference type="Gene3D" id="3.30.60.10">
    <property type="entry name" value="Endochitinase-like"/>
    <property type="match status" value="2"/>
</dbReference>
<evidence type="ECO:0000256" key="2">
    <source>
        <dbReference type="ARBA" id="ARBA00022723"/>
    </source>
</evidence>
<comment type="caution">
    <text evidence="6">Lacks conserved residue(s) required for the propagation of feature annotation.</text>
</comment>
<feature type="disulfide bond" evidence="6">
    <location>
        <begin position="125"/>
        <end position="137"/>
    </location>
</feature>
<evidence type="ECO:0000256" key="1">
    <source>
        <dbReference type="ARBA" id="ARBA00022669"/>
    </source>
</evidence>
<dbReference type="PANTHER" id="PTHR46471">
    <property type="entry name" value="CHITIN DEACETYLASE"/>
    <property type="match status" value="1"/>
</dbReference>
<dbReference type="Proteomes" id="UP000290189">
    <property type="component" value="Unassembled WGS sequence"/>
</dbReference>
<sequence length="418" mass="46170">MKVVWVLFLLAVAVAGVAGQRSQCTRKPRPDGRCGIKYGRASCLPGDCCSFAGTCGSSSRFCNERSRCPASPLPDPEVQPEPVPETPAKPSKPRRTKKPRKPDSMCWDRPREDGRCGPRFGSAGCEAGECCSSAGWCGKSPDHCNAKSICRSDGSGGPRRPEKTPVPTDEPDSDSDIPHGGNLVNTAFNWCGHRKLVVLSFDDGPVVYPESTRQLLADLRRLNMKASFFLAPLAAGRSLDDEQCDLLHEMIRDGHGVHSHSMTHPSFLQISSDEIRNELSRWRQWYRDCRGPSQPNRILFRPPYGDLNYETARQVNSLGFTISTWNIDSNDWQGGDADTIFERSIAGFKQVPHGGSALILHHDAVYTRDGTRGILEKYATYFREERGYKFVTADECLAACSADGSCKTDSEWPGVYDS</sequence>
<feature type="region of interest" description="Disordered" evidence="7">
    <location>
        <begin position="71"/>
        <end position="108"/>
    </location>
</feature>
<evidence type="ECO:0008006" key="13">
    <source>
        <dbReference type="Google" id="ProtNLM"/>
    </source>
</evidence>
<organism evidence="11 12">
    <name type="scientific">Plasmodiophora brassicae</name>
    <name type="common">Clubroot disease agent</name>
    <dbReference type="NCBI Taxonomy" id="37360"/>
    <lineage>
        <taxon>Eukaryota</taxon>
        <taxon>Sar</taxon>
        <taxon>Rhizaria</taxon>
        <taxon>Endomyxa</taxon>
        <taxon>Phytomyxea</taxon>
        <taxon>Plasmodiophorida</taxon>
        <taxon>Plasmodiophoridae</taxon>
        <taxon>Plasmodiophora</taxon>
    </lineage>
</organism>
<evidence type="ECO:0000256" key="3">
    <source>
        <dbReference type="ARBA" id="ARBA00022729"/>
    </source>
</evidence>
<feature type="chain" id="PRO_5018305873" description="NodB homology domain-containing protein" evidence="8">
    <location>
        <begin position="20"/>
        <end position="418"/>
    </location>
</feature>
<evidence type="ECO:0000256" key="6">
    <source>
        <dbReference type="PROSITE-ProRule" id="PRU00261"/>
    </source>
</evidence>
<feature type="compositionally biased region" description="Pro residues" evidence="7">
    <location>
        <begin position="71"/>
        <end position="87"/>
    </location>
</feature>
<evidence type="ECO:0000256" key="4">
    <source>
        <dbReference type="ARBA" id="ARBA00022801"/>
    </source>
</evidence>
<feature type="signal peptide" evidence="8">
    <location>
        <begin position="1"/>
        <end position="19"/>
    </location>
</feature>
<keyword evidence="4" id="KW-0378">Hydrolase</keyword>
<keyword evidence="3 8" id="KW-0732">Signal</keyword>
<evidence type="ECO:0000259" key="9">
    <source>
        <dbReference type="PROSITE" id="PS50941"/>
    </source>
</evidence>
<dbReference type="Gene3D" id="3.20.20.370">
    <property type="entry name" value="Glycoside hydrolase/deacetylase"/>
    <property type="match status" value="1"/>
</dbReference>
<reference evidence="11 12" key="1">
    <citation type="submission" date="2018-03" db="EMBL/GenBank/DDBJ databases">
        <authorList>
            <person name="Fogelqvist J."/>
        </authorList>
    </citation>
    <scope>NUCLEOTIDE SEQUENCE [LARGE SCALE GENOMIC DNA]</scope>
</reference>
<dbReference type="GO" id="GO:0005975">
    <property type="term" value="P:carbohydrate metabolic process"/>
    <property type="evidence" value="ECO:0007669"/>
    <property type="project" value="InterPro"/>
</dbReference>
<evidence type="ECO:0000256" key="5">
    <source>
        <dbReference type="ARBA" id="ARBA00023277"/>
    </source>
</evidence>
<evidence type="ECO:0000313" key="12">
    <source>
        <dbReference type="Proteomes" id="UP000290189"/>
    </source>
</evidence>
<proteinExistence type="predicted"/>
<dbReference type="GO" id="GO:0046872">
    <property type="term" value="F:metal ion binding"/>
    <property type="evidence" value="ECO:0007669"/>
    <property type="project" value="UniProtKB-KW"/>
</dbReference>
<gene>
    <name evidence="11" type="ORF">PLBR_LOCUS1881</name>
</gene>
<feature type="domain" description="Chitin-binding type-1" evidence="9">
    <location>
        <begin position="113"/>
        <end position="156"/>
    </location>
</feature>
<dbReference type="GO" id="GO:0008061">
    <property type="term" value="F:chitin binding"/>
    <property type="evidence" value="ECO:0007669"/>
    <property type="project" value="UniProtKB-UniRule"/>
</dbReference>
<dbReference type="PROSITE" id="PS51677">
    <property type="entry name" value="NODB"/>
    <property type="match status" value="1"/>
</dbReference>
<protein>
    <recommendedName>
        <fullName evidence="13">NodB homology domain-containing protein</fullName>
    </recommendedName>
</protein>
<keyword evidence="2" id="KW-0479">Metal-binding</keyword>
<evidence type="ECO:0000256" key="8">
    <source>
        <dbReference type="SAM" id="SignalP"/>
    </source>
</evidence>
<geneLocation type="mitochondrion" evidence="11"/>
<dbReference type="SMART" id="SM00270">
    <property type="entry name" value="ChtBD1"/>
    <property type="match status" value="2"/>
</dbReference>
<keyword evidence="6" id="KW-1015">Disulfide bond</keyword>
<dbReference type="InterPro" id="IPR036861">
    <property type="entry name" value="Endochitinase-like_sf"/>
</dbReference>
<accession>A0A3P3Y3B1</accession>
<evidence type="ECO:0000259" key="10">
    <source>
        <dbReference type="PROSITE" id="PS51677"/>
    </source>
</evidence>
<evidence type="ECO:0000256" key="7">
    <source>
        <dbReference type="SAM" id="MobiDB-lite"/>
    </source>
</evidence>
<dbReference type="GO" id="GO:0016810">
    <property type="term" value="F:hydrolase activity, acting on carbon-nitrogen (but not peptide) bonds"/>
    <property type="evidence" value="ECO:0007669"/>
    <property type="project" value="InterPro"/>
</dbReference>
<keyword evidence="11" id="KW-0496">Mitochondrion</keyword>
<dbReference type="AlphaFoldDB" id="A0A3P3Y3B1"/>
<dbReference type="SUPFAM" id="SSF57016">
    <property type="entry name" value="Plant lectins/antimicrobial peptides"/>
    <property type="match status" value="2"/>
</dbReference>
<dbReference type="InterPro" id="IPR011330">
    <property type="entry name" value="Glyco_hydro/deAcase_b/a-brl"/>
</dbReference>
<feature type="domain" description="NodB homology" evidence="10">
    <location>
        <begin position="195"/>
        <end position="391"/>
    </location>
</feature>
<feature type="region of interest" description="Disordered" evidence="7">
    <location>
        <begin position="150"/>
        <end position="179"/>
    </location>
</feature>
<feature type="disulfide bond" evidence="6">
    <location>
        <begin position="130"/>
        <end position="144"/>
    </location>
</feature>
<keyword evidence="1 6" id="KW-0147">Chitin-binding</keyword>
<dbReference type="PANTHER" id="PTHR46471:SF2">
    <property type="entry name" value="CHITIN DEACETYLASE-RELATED"/>
    <property type="match status" value="1"/>
</dbReference>
<feature type="disulfide bond" evidence="6">
    <location>
        <begin position="116"/>
        <end position="131"/>
    </location>
</feature>
<feature type="compositionally biased region" description="Basic residues" evidence="7">
    <location>
        <begin position="91"/>
        <end position="100"/>
    </location>
</feature>
<dbReference type="InterPro" id="IPR002509">
    <property type="entry name" value="NODB_dom"/>
</dbReference>